<dbReference type="SUPFAM" id="SSF161084">
    <property type="entry name" value="MAPEG domain-like"/>
    <property type="match status" value="1"/>
</dbReference>
<evidence type="ECO:0000256" key="4">
    <source>
        <dbReference type="ARBA" id="ARBA00023136"/>
    </source>
</evidence>
<evidence type="ECO:0000256" key="1">
    <source>
        <dbReference type="ARBA" id="ARBA00004370"/>
    </source>
</evidence>
<sequence length="127" mass="13773">MMQPTIAHWILLVGGLLPIFSVAIAKATRSYDNADPRNPANFADPVRQRAHAAHANSYEAFPFFAVGVLLATLRAAPPGHVDLAAGIWLVFRLLYIGCYLGGWAGLRSITWFGAFFAALSLYVIALT</sequence>
<keyword evidence="3 5" id="KW-1133">Transmembrane helix</keyword>
<dbReference type="PANTHER" id="PTHR35371:SF1">
    <property type="entry name" value="BLR7753 PROTEIN"/>
    <property type="match status" value="1"/>
</dbReference>
<protein>
    <recommendedName>
        <fullName evidence="8">MAPEG family protein</fullName>
    </recommendedName>
</protein>
<comment type="subcellular location">
    <subcellularLocation>
        <location evidence="1">Membrane</location>
    </subcellularLocation>
</comment>
<dbReference type="Gene3D" id="1.20.120.550">
    <property type="entry name" value="Membrane associated eicosanoid/glutathione metabolism-like domain"/>
    <property type="match status" value="1"/>
</dbReference>
<feature type="transmembrane region" description="Helical" evidence="5">
    <location>
        <begin position="83"/>
        <end position="102"/>
    </location>
</feature>
<dbReference type="AlphaFoldDB" id="A0A437MA28"/>
<name>A0A437MA28_9SPHN</name>
<evidence type="ECO:0000256" key="3">
    <source>
        <dbReference type="ARBA" id="ARBA00022989"/>
    </source>
</evidence>
<evidence type="ECO:0000313" key="7">
    <source>
        <dbReference type="Proteomes" id="UP000282971"/>
    </source>
</evidence>
<dbReference type="InterPro" id="IPR023352">
    <property type="entry name" value="MAPEG-like_dom_sf"/>
</dbReference>
<keyword evidence="7" id="KW-1185">Reference proteome</keyword>
<organism evidence="6 7">
    <name type="scientific">Sphingomonas crocodyli</name>
    <dbReference type="NCBI Taxonomy" id="1979270"/>
    <lineage>
        <taxon>Bacteria</taxon>
        <taxon>Pseudomonadati</taxon>
        <taxon>Pseudomonadota</taxon>
        <taxon>Alphaproteobacteria</taxon>
        <taxon>Sphingomonadales</taxon>
        <taxon>Sphingomonadaceae</taxon>
        <taxon>Sphingomonas</taxon>
    </lineage>
</organism>
<evidence type="ECO:0000313" key="6">
    <source>
        <dbReference type="EMBL" id="RVT94485.1"/>
    </source>
</evidence>
<evidence type="ECO:0000256" key="2">
    <source>
        <dbReference type="ARBA" id="ARBA00022692"/>
    </source>
</evidence>
<dbReference type="RefSeq" id="WP_127744025.1">
    <property type="nucleotide sequence ID" value="NZ_SACN01000001.1"/>
</dbReference>
<accession>A0A437MA28</accession>
<keyword evidence="2 5" id="KW-0812">Transmembrane</keyword>
<dbReference type="InterPro" id="IPR001129">
    <property type="entry name" value="Membr-assoc_MAPEG"/>
</dbReference>
<dbReference type="PANTHER" id="PTHR35371">
    <property type="entry name" value="INNER MEMBRANE PROTEIN"/>
    <property type="match status" value="1"/>
</dbReference>
<feature type="transmembrane region" description="Helical" evidence="5">
    <location>
        <begin position="108"/>
        <end position="126"/>
    </location>
</feature>
<dbReference type="GO" id="GO:0016020">
    <property type="term" value="C:membrane"/>
    <property type="evidence" value="ECO:0007669"/>
    <property type="project" value="UniProtKB-SubCell"/>
</dbReference>
<dbReference type="OrthoDB" id="7743618at2"/>
<dbReference type="EMBL" id="SACN01000001">
    <property type="protein sequence ID" value="RVT94485.1"/>
    <property type="molecule type" value="Genomic_DNA"/>
</dbReference>
<reference evidence="6 7" key="1">
    <citation type="submission" date="2019-01" db="EMBL/GenBank/DDBJ databases">
        <authorList>
            <person name="Chen W.-M."/>
        </authorList>
    </citation>
    <scope>NUCLEOTIDE SEQUENCE [LARGE SCALE GENOMIC DNA]</scope>
    <source>
        <strain evidence="6 7">CCP-7</strain>
    </source>
</reference>
<evidence type="ECO:0000256" key="5">
    <source>
        <dbReference type="SAM" id="Phobius"/>
    </source>
</evidence>
<evidence type="ECO:0008006" key="8">
    <source>
        <dbReference type="Google" id="ProtNLM"/>
    </source>
</evidence>
<keyword evidence="4 5" id="KW-0472">Membrane</keyword>
<dbReference type="Proteomes" id="UP000282971">
    <property type="component" value="Unassembled WGS sequence"/>
</dbReference>
<proteinExistence type="predicted"/>
<dbReference type="Pfam" id="PF01124">
    <property type="entry name" value="MAPEG"/>
    <property type="match status" value="1"/>
</dbReference>
<comment type="caution">
    <text evidence="6">The sequence shown here is derived from an EMBL/GenBank/DDBJ whole genome shotgun (WGS) entry which is preliminary data.</text>
</comment>
<gene>
    <name evidence="6" type="ORF">EOD43_11805</name>
</gene>